<evidence type="ECO:0000313" key="2">
    <source>
        <dbReference type="Proteomes" id="UP000463388"/>
    </source>
</evidence>
<evidence type="ECO:0000313" key="1">
    <source>
        <dbReference type="EMBL" id="MVX60070.1"/>
    </source>
</evidence>
<dbReference type="EMBL" id="WSRR01000002">
    <property type="protein sequence ID" value="MVX60070.1"/>
    <property type="molecule type" value="Genomic_DNA"/>
</dbReference>
<organism evidence="1 2">
    <name type="scientific">Adlercreutzia mucosicola</name>
    <dbReference type="NCBI Taxonomy" id="580026"/>
    <lineage>
        <taxon>Bacteria</taxon>
        <taxon>Bacillati</taxon>
        <taxon>Actinomycetota</taxon>
        <taxon>Coriobacteriia</taxon>
        <taxon>Eggerthellales</taxon>
        <taxon>Eggerthellaceae</taxon>
        <taxon>Adlercreutzia</taxon>
    </lineage>
</organism>
<dbReference type="OrthoDB" id="9882579at2"/>
<dbReference type="GeneID" id="82191142"/>
<protein>
    <submittedName>
        <fullName evidence="1">Uncharacterized protein</fullName>
    </submittedName>
</protein>
<sequence>MATAMQGEYRAARGAELAAKCADWMDANPDALCYIERRALEEAGAERRFSVRLLLEEARSKDFTDRRGRGTRINNVIAPALARRIADDHPEVRPYMRLRRSMVDEIEG</sequence>
<name>A0A6N8JML4_9ACTN</name>
<proteinExistence type="predicted"/>
<accession>A0A6N8JML4</accession>
<gene>
    <name evidence="1" type="ORF">GKZ27_01090</name>
</gene>
<reference evidence="1 2" key="1">
    <citation type="submission" date="2019-12" db="EMBL/GenBank/DDBJ databases">
        <title>Microbes associate with the intestines of laboratory mice.</title>
        <authorList>
            <person name="Navarre W."/>
            <person name="Wong E."/>
        </authorList>
    </citation>
    <scope>NUCLEOTIDE SEQUENCE [LARGE SCALE GENOMIC DNA]</scope>
    <source>
        <strain evidence="1 2">NM66_B29</strain>
    </source>
</reference>
<comment type="caution">
    <text evidence="1">The sequence shown here is derived from an EMBL/GenBank/DDBJ whole genome shotgun (WGS) entry which is preliminary data.</text>
</comment>
<keyword evidence="2" id="KW-1185">Reference proteome</keyword>
<dbReference type="AlphaFoldDB" id="A0A6N8JML4"/>
<dbReference type="RefSeq" id="WP_016309889.1">
    <property type="nucleotide sequence ID" value="NZ_WSRR01000002.1"/>
</dbReference>
<dbReference type="Proteomes" id="UP000463388">
    <property type="component" value="Unassembled WGS sequence"/>
</dbReference>